<accession>F9XAH3</accession>
<dbReference type="PANTHER" id="PTHR43401">
    <property type="entry name" value="L-THREONINE 3-DEHYDROGENASE"/>
    <property type="match status" value="1"/>
</dbReference>
<evidence type="ECO:0000256" key="1">
    <source>
        <dbReference type="ARBA" id="ARBA00022723"/>
    </source>
</evidence>
<dbReference type="HOGENOM" id="CLU_026673_11_0_1"/>
<gene>
    <name evidence="7" type="ORF">MYCGRDRAFT_71679</name>
</gene>
<dbReference type="SUPFAM" id="SSF51735">
    <property type="entry name" value="NAD(P)-binding Rossmann-fold domains"/>
    <property type="match status" value="1"/>
</dbReference>
<dbReference type="RefSeq" id="XP_003852016.1">
    <property type="nucleotide sequence ID" value="XM_003851968.1"/>
</dbReference>
<dbReference type="InterPro" id="IPR002328">
    <property type="entry name" value="ADH_Zn_CS"/>
</dbReference>
<sequence length="363" mass="38491">MKAIQFHGKEDIRLNEVSVPAVQPGNVKIRPAFVGICGTDVHEYTRGATLIPEEQHTLTGRCAPLTIGHEISGVVDEIGPDVTDVHIGDRVAIQPILSDGSCYACQLKRPNCCVRQGFYGLRLTLGVVYSGTDGGLAEYLVVEAKNARKVPANVSLEVAALVEPLSVAWHAVNNSVTDLTTSALVVGAGPIGLCVMQSLKAKGISRIIAVETNDARQTLTTQAGATHFINPLTENVASVCASLCADTGGVHVAYDTAGKQVTLDQCISVLCVGGTVVNIAVWGGEAKILPNSFLFGEKRYMGTAVYTPEDFDEVIEAIGSGRMDPEFLITARIGLSQLVSHGILKLRDNPGSDIKILVDMSKE</sequence>
<dbReference type="GO" id="GO:0016491">
    <property type="term" value="F:oxidoreductase activity"/>
    <property type="evidence" value="ECO:0007669"/>
    <property type="project" value="UniProtKB-KW"/>
</dbReference>
<dbReference type="InParanoid" id="F9XAH3"/>
<dbReference type="PANTHER" id="PTHR43401:SF2">
    <property type="entry name" value="L-THREONINE 3-DEHYDROGENASE"/>
    <property type="match status" value="1"/>
</dbReference>
<proteinExistence type="inferred from homology"/>
<feature type="domain" description="Alcohol dehydrogenase-like C-terminal" evidence="5">
    <location>
        <begin position="190"/>
        <end position="318"/>
    </location>
</feature>
<dbReference type="FunCoup" id="F9XAH3">
    <property type="interactions" value="132"/>
</dbReference>
<evidence type="ECO:0000256" key="3">
    <source>
        <dbReference type="ARBA" id="ARBA00023002"/>
    </source>
</evidence>
<dbReference type="GO" id="GO:0008270">
    <property type="term" value="F:zinc ion binding"/>
    <property type="evidence" value="ECO:0007669"/>
    <property type="project" value="InterPro"/>
</dbReference>
<name>F9XAH3_ZYMTI</name>
<dbReference type="CDD" id="cd08233">
    <property type="entry name" value="butanediol_DH_like"/>
    <property type="match status" value="1"/>
</dbReference>
<keyword evidence="8" id="KW-1185">Reference proteome</keyword>
<reference evidence="7 8" key="1">
    <citation type="journal article" date="2011" name="PLoS Genet.">
        <title>Finished genome of the fungal wheat pathogen Mycosphaerella graminicola reveals dispensome structure, chromosome plasticity, and stealth pathogenesis.</title>
        <authorList>
            <person name="Goodwin S.B."/>
            <person name="Ben M'barek S."/>
            <person name="Dhillon B."/>
            <person name="Wittenberg A.H.J."/>
            <person name="Crane C.F."/>
            <person name="Hane J.K."/>
            <person name="Foster A.J."/>
            <person name="Van der Lee T.A.J."/>
            <person name="Grimwood J."/>
            <person name="Aerts A."/>
            <person name="Antoniw J."/>
            <person name="Bailey A."/>
            <person name="Bluhm B."/>
            <person name="Bowler J."/>
            <person name="Bristow J."/>
            <person name="van der Burgt A."/>
            <person name="Canto-Canche B."/>
            <person name="Churchill A.C.L."/>
            <person name="Conde-Ferraez L."/>
            <person name="Cools H.J."/>
            <person name="Coutinho P.M."/>
            <person name="Csukai M."/>
            <person name="Dehal P."/>
            <person name="De Wit P."/>
            <person name="Donzelli B."/>
            <person name="van de Geest H.C."/>
            <person name="van Ham R.C.H.J."/>
            <person name="Hammond-Kosack K.E."/>
            <person name="Henrissat B."/>
            <person name="Kilian A."/>
            <person name="Kobayashi A.K."/>
            <person name="Koopmann E."/>
            <person name="Kourmpetis Y."/>
            <person name="Kuzniar A."/>
            <person name="Lindquist E."/>
            <person name="Lombard V."/>
            <person name="Maliepaard C."/>
            <person name="Martins N."/>
            <person name="Mehrabi R."/>
            <person name="Nap J.P.H."/>
            <person name="Ponomarenko A."/>
            <person name="Rudd J.J."/>
            <person name="Salamov A."/>
            <person name="Schmutz J."/>
            <person name="Schouten H.J."/>
            <person name="Shapiro H."/>
            <person name="Stergiopoulos I."/>
            <person name="Torriani S.F.F."/>
            <person name="Tu H."/>
            <person name="de Vries R.P."/>
            <person name="Waalwijk C."/>
            <person name="Ware S.B."/>
            <person name="Wiebenga A."/>
            <person name="Zwiers L.-H."/>
            <person name="Oliver R.P."/>
            <person name="Grigoriev I.V."/>
            <person name="Kema G.H.J."/>
        </authorList>
    </citation>
    <scope>NUCLEOTIDE SEQUENCE [LARGE SCALE GENOMIC DNA]</scope>
    <source>
        <strain evidence="8">CBS 115943 / IPO323</strain>
    </source>
</reference>
<dbReference type="GeneID" id="13393806"/>
<evidence type="ECO:0000256" key="2">
    <source>
        <dbReference type="ARBA" id="ARBA00022833"/>
    </source>
</evidence>
<dbReference type="Pfam" id="PF08240">
    <property type="entry name" value="ADH_N"/>
    <property type="match status" value="1"/>
</dbReference>
<protein>
    <recommendedName>
        <fullName evidence="9">Enoyl reductase (ER) domain-containing protein</fullName>
    </recommendedName>
</protein>
<comment type="cofactor">
    <cofactor evidence="4">
        <name>Zn(2+)</name>
        <dbReference type="ChEBI" id="CHEBI:29105"/>
    </cofactor>
</comment>
<dbReference type="InterPro" id="IPR011032">
    <property type="entry name" value="GroES-like_sf"/>
</dbReference>
<comment type="similarity">
    <text evidence="4">Belongs to the zinc-containing alcohol dehydrogenase family.</text>
</comment>
<dbReference type="eggNOG" id="KOG0024">
    <property type="taxonomic scope" value="Eukaryota"/>
</dbReference>
<dbReference type="PROSITE" id="PS00059">
    <property type="entry name" value="ADH_ZINC"/>
    <property type="match status" value="1"/>
</dbReference>
<dbReference type="STRING" id="336722.F9XAH3"/>
<dbReference type="Proteomes" id="UP000008062">
    <property type="component" value="Chromosome 5"/>
</dbReference>
<evidence type="ECO:0000259" key="5">
    <source>
        <dbReference type="Pfam" id="PF00107"/>
    </source>
</evidence>
<keyword evidence="3" id="KW-0560">Oxidoreductase</keyword>
<dbReference type="Pfam" id="PF00107">
    <property type="entry name" value="ADH_zinc_N"/>
    <property type="match status" value="1"/>
</dbReference>
<dbReference type="OrthoDB" id="3941538at2759"/>
<dbReference type="Gene3D" id="3.40.50.720">
    <property type="entry name" value="NAD(P)-binding Rossmann-like Domain"/>
    <property type="match status" value="1"/>
</dbReference>
<dbReference type="InterPro" id="IPR013149">
    <property type="entry name" value="ADH-like_C"/>
</dbReference>
<dbReference type="Gene3D" id="3.90.180.10">
    <property type="entry name" value="Medium-chain alcohol dehydrogenases, catalytic domain"/>
    <property type="match status" value="1"/>
</dbReference>
<evidence type="ECO:0008006" key="9">
    <source>
        <dbReference type="Google" id="ProtNLM"/>
    </source>
</evidence>
<evidence type="ECO:0000259" key="6">
    <source>
        <dbReference type="Pfam" id="PF08240"/>
    </source>
</evidence>
<dbReference type="AlphaFoldDB" id="F9XAH3"/>
<keyword evidence="1 4" id="KW-0479">Metal-binding</keyword>
<keyword evidence="2 4" id="KW-0862">Zinc</keyword>
<evidence type="ECO:0000313" key="8">
    <source>
        <dbReference type="Proteomes" id="UP000008062"/>
    </source>
</evidence>
<evidence type="ECO:0000256" key="4">
    <source>
        <dbReference type="RuleBase" id="RU361277"/>
    </source>
</evidence>
<dbReference type="InterPro" id="IPR013154">
    <property type="entry name" value="ADH-like_N"/>
</dbReference>
<dbReference type="InterPro" id="IPR050129">
    <property type="entry name" value="Zn_alcohol_dh"/>
</dbReference>
<dbReference type="OMA" id="VIIGHEY"/>
<organism evidence="7 8">
    <name type="scientific">Zymoseptoria tritici (strain CBS 115943 / IPO323)</name>
    <name type="common">Speckled leaf blotch fungus</name>
    <name type="synonym">Septoria tritici</name>
    <dbReference type="NCBI Taxonomy" id="336722"/>
    <lineage>
        <taxon>Eukaryota</taxon>
        <taxon>Fungi</taxon>
        <taxon>Dikarya</taxon>
        <taxon>Ascomycota</taxon>
        <taxon>Pezizomycotina</taxon>
        <taxon>Dothideomycetes</taxon>
        <taxon>Dothideomycetidae</taxon>
        <taxon>Mycosphaerellales</taxon>
        <taxon>Mycosphaerellaceae</taxon>
        <taxon>Zymoseptoria</taxon>
    </lineage>
</organism>
<dbReference type="SUPFAM" id="SSF50129">
    <property type="entry name" value="GroES-like"/>
    <property type="match status" value="1"/>
</dbReference>
<feature type="domain" description="Alcohol dehydrogenase-like N-terminal" evidence="6">
    <location>
        <begin position="23"/>
        <end position="151"/>
    </location>
</feature>
<dbReference type="InterPro" id="IPR036291">
    <property type="entry name" value="NAD(P)-bd_dom_sf"/>
</dbReference>
<dbReference type="EMBL" id="CM001200">
    <property type="protein sequence ID" value="EGP86992.1"/>
    <property type="molecule type" value="Genomic_DNA"/>
</dbReference>
<evidence type="ECO:0000313" key="7">
    <source>
        <dbReference type="EMBL" id="EGP86992.1"/>
    </source>
</evidence>
<dbReference type="KEGG" id="ztr:MYCGRDRAFT_71679"/>